<dbReference type="EMBL" id="MU853403">
    <property type="protein sequence ID" value="KAK4136411.1"/>
    <property type="molecule type" value="Genomic_DNA"/>
</dbReference>
<reference evidence="1" key="2">
    <citation type="submission" date="2023-05" db="EMBL/GenBank/DDBJ databases">
        <authorList>
            <consortium name="Lawrence Berkeley National Laboratory"/>
            <person name="Steindorff A."/>
            <person name="Hensen N."/>
            <person name="Bonometti L."/>
            <person name="Westerberg I."/>
            <person name="Brannstrom I.O."/>
            <person name="Guillou S."/>
            <person name="Cros-Aarteil S."/>
            <person name="Calhoun S."/>
            <person name="Haridas S."/>
            <person name="Kuo A."/>
            <person name="Mondo S."/>
            <person name="Pangilinan J."/>
            <person name="Riley R."/>
            <person name="Labutti K."/>
            <person name="Andreopoulos B."/>
            <person name="Lipzen A."/>
            <person name="Chen C."/>
            <person name="Yanf M."/>
            <person name="Daum C."/>
            <person name="Ng V."/>
            <person name="Clum A."/>
            <person name="Ohm R."/>
            <person name="Martin F."/>
            <person name="Silar P."/>
            <person name="Natvig D."/>
            <person name="Lalanne C."/>
            <person name="Gautier V."/>
            <person name="Ament-Velasquez S.L."/>
            <person name="Kruys A."/>
            <person name="Hutchinson M.I."/>
            <person name="Powell A.J."/>
            <person name="Barry K."/>
            <person name="Miller A.N."/>
            <person name="Grigoriev I.V."/>
            <person name="Debuchy R."/>
            <person name="Gladieux P."/>
            <person name="Thoren M.H."/>
            <person name="Johannesson H."/>
        </authorList>
    </citation>
    <scope>NUCLEOTIDE SEQUENCE</scope>
    <source>
        <strain evidence="1">CBS 123565</strain>
    </source>
</reference>
<comment type="caution">
    <text evidence="1">The sequence shown here is derived from an EMBL/GenBank/DDBJ whole genome shotgun (WGS) entry which is preliminary data.</text>
</comment>
<protein>
    <submittedName>
        <fullName evidence="1">Uncharacterized protein</fullName>
    </submittedName>
</protein>
<evidence type="ECO:0000313" key="2">
    <source>
        <dbReference type="Proteomes" id="UP001304895"/>
    </source>
</evidence>
<reference evidence="1" key="1">
    <citation type="journal article" date="2023" name="Mol. Phylogenet. Evol.">
        <title>Genome-scale phylogeny and comparative genomics of the fungal order Sordariales.</title>
        <authorList>
            <person name="Hensen N."/>
            <person name="Bonometti L."/>
            <person name="Westerberg I."/>
            <person name="Brannstrom I.O."/>
            <person name="Guillou S."/>
            <person name="Cros-Aarteil S."/>
            <person name="Calhoun S."/>
            <person name="Haridas S."/>
            <person name="Kuo A."/>
            <person name="Mondo S."/>
            <person name="Pangilinan J."/>
            <person name="Riley R."/>
            <person name="LaButti K."/>
            <person name="Andreopoulos B."/>
            <person name="Lipzen A."/>
            <person name="Chen C."/>
            <person name="Yan M."/>
            <person name="Daum C."/>
            <person name="Ng V."/>
            <person name="Clum A."/>
            <person name="Steindorff A."/>
            <person name="Ohm R.A."/>
            <person name="Martin F."/>
            <person name="Silar P."/>
            <person name="Natvig D.O."/>
            <person name="Lalanne C."/>
            <person name="Gautier V."/>
            <person name="Ament-Velasquez S.L."/>
            <person name="Kruys A."/>
            <person name="Hutchinson M.I."/>
            <person name="Powell A.J."/>
            <person name="Barry K."/>
            <person name="Miller A.N."/>
            <person name="Grigoriev I.V."/>
            <person name="Debuchy R."/>
            <person name="Gladieux P."/>
            <person name="Hiltunen Thoren M."/>
            <person name="Johannesson H."/>
        </authorList>
    </citation>
    <scope>NUCLEOTIDE SEQUENCE</scope>
    <source>
        <strain evidence="1">CBS 123565</strain>
    </source>
</reference>
<gene>
    <name evidence="1" type="ORF">BT67DRAFT_177440</name>
</gene>
<sequence length="148" mass="15891">MQDIHTSTAPATGRVHCAELVMGNTAEDHAPFFSFSLGIRPTGVAPPNYQPQETRVAKPRSRTGLAGEEARRCGAETAGGVVWGEADRCRALCTSASLRQGRQRRQREGAAVASVRELLVTVRILGGQQWALCFVDLSYPAEPALSVT</sequence>
<organism evidence="1 2">
    <name type="scientific">Trichocladium antarcticum</name>
    <dbReference type="NCBI Taxonomy" id="1450529"/>
    <lineage>
        <taxon>Eukaryota</taxon>
        <taxon>Fungi</taxon>
        <taxon>Dikarya</taxon>
        <taxon>Ascomycota</taxon>
        <taxon>Pezizomycotina</taxon>
        <taxon>Sordariomycetes</taxon>
        <taxon>Sordariomycetidae</taxon>
        <taxon>Sordariales</taxon>
        <taxon>Chaetomiaceae</taxon>
        <taxon>Trichocladium</taxon>
    </lineage>
</organism>
<evidence type="ECO:0000313" key="1">
    <source>
        <dbReference type="EMBL" id="KAK4136411.1"/>
    </source>
</evidence>
<keyword evidence="2" id="KW-1185">Reference proteome</keyword>
<accession>A0AAN6UR77</accession>
<dbReference type="AlphaFoldDB" id="A0AAN6UR77"/>
<proteinExistence type="predicted"/>
<name>A0AAN6UR77_9PEZI</name>
<dbReference type="Proteomes" id="UP001304895">
    <property type="component" value="Unassembled WGS sequence"/>
</dbReference>